<reference evidence="10 11" key="1">
    <citation type="submission" date="2017-09" db="EMBL/GenBank/DDBJ databases">
        <title>Depth-based differentiation of microbial function through sediment-hosted aquifers and enrichment of novel symbionts in the deep terrestrial subsurface.</title>
        <authorList>
            <person name="Probst A.J."/>
            <person name="Ladd B."/>
            <person name="Jarett J.K."/>
            <person name="Geller-Mcgrath D.E."/>
            <person name="Sieber C.M."/>
            <person name="Emerson J.B."/>
            <person name="Anantharaman K."/>
            <person name="Thomas B.C."/>
            <person name="Malmstrom R."/>
            <person name="Stieglmeier M."/>
            <person name="Klingl A."/>
            <person name="Woyke T."/>
            <person name="Ryan C.M."/>
            <person name="Banfield J.F."/>
        </authorList>
    </citation>
    <scope>NUCLEOTIDE SEQUENCE [LARGE SCALE GENOMIC DNA]</scope>
    <source>
        <strain evidence="10">CG11_big_fil_rev_8_21_14_0_20_35_11</strain>
    </source>
</reference>
<dbReference type="Pfam" id="PF12327">
    <property type="entry name" value="FtsZ_C"/>
    <property type="match status" value="1"/>
</dbReference>
<evidence type="ECO:0000256" key="1">
    <source>
        <dbReference type="ARBA" id="ARBA00009690"/>
    </source>
</evidence>
<dbReference type="GO" id="GO:0051258">
    <property type="term" value="P:protein polymerization"/>
    <property type="evidence" value="ECO:0007669"/>
    <property type="project" value="UniProtKB-UniRule"/>
</dbReference>
<evidence type="ECO:0000313" key="11">
    <source>
        <dbReference type="Proteomes" id="UP000231139"/>
    </source>
</evidence>
<feature type="transmembrane region" description="Helical" evidence="7">
    <location>
        <begin position="147"/>
        <end position="167"/>
    </location>
</feature>
<dbReference type="PANTHER" id="PTHR30314">
    <property type="entry name" value="CELL DIVISION PROTEIN FTSZ-RELATED"/>
    <property type="match status" value="1"/>
</dbReference>
<feature type="compositionally biased region" description="Basic residues" evidence="6">
    <location>
        <begin position="1"/>
        <end position="24"/>
    </location>
</feature>
<organism evidence="10 11">
    <name type="scientific">Candidatus Nealsonbacteria bacterium CG11_big_fil_rev_8_21_14_0_20_35_11</name>
    <dbReference type="NCBI Taxonomy" id="1974713"/>
    <lineage>
        <taxon>Bacteria</taxon>
        <taxon>Candidatus Nealsoniibacteriota</taxon>
    </lineage>
</organism>
<feature type="binding site" evidence="4">
    <location>
        <position position="192"/>
    </location>
    <ligand>
        <name>GTP</name>
        <dbReference type="ChEBI" id="CHEBI:37565"/>
    </ligand>
</feature>
<dbReference type="InterPro" id="IPR018316">
    <property type="entry name" value="Tubulin/FtsZ_2-layer-sand-dom"/>
</dbReference>
<dbReference type="InterPro" id="IPR003008">
    <property type="entry name" value="Tubulin_FtsZ_GTPase"/>
</dbReference>
<evidence type="ECO:0000313" key="10">
    <source>
        <dbReference type="EMBL" id="PIR01907.1"/>
    </source>
</evidence>
<feature type="binding site" evidence="4">
    <location>
        <position position="188"/>
    </location>
    <ligand>
        <name>GTP</name>
        <dbReference type="ChEBI" id="CHEBI:37565"/>
    </ligand>
</feature>
<sequence>MEKKIKKRTRRKHNRTPRKSKPSGKRVILSQDKPKGKISFIKESNTQEVAPIKKVRVKVIGIGGGGGNIVAEMSSRLTNYSSKKIDFTAANTDLQDLNSLPKKVKLFSFGQELTKGLGTGRDPLLGEEAAKKEEKRIKKLFSDKRDLFIIVASLGGGTGTGAVPVFAKLANNSNATTLGIFTLPFLFEGRGKMQLAQRCLEKLRENLNAILILPNEKVFNLTKEDTPLPLAFSLLNKYISDSLKGLLRIIYLPGLINIDWADIKTTLSGKGKLAYLNVTETKNKEKLDEFTKSLLGSRVLDYNFEGATNILFNIESSKNISLGELVTISQKINSAAPKAKIIFGLSQVSNLKDTLLATILATGNEIKRKREKKEIFPEKIAPPKKKKVKKSLPIEIEEEKLKNNKPQIRRTALEIKKAEKEESKKEEEKEKIFEIPAFLRRAKTK</sequence>
<dbReference type="SMART" id="SM00865">
    <property type="entry name" value="Tubulin_C"/>
    <property type="match status" value="1"/>
</dbReference>
<dbReference type="PRINTS" id="PR00423">
    <property type="entry name" value="CELLDVISFTSZ"/>
</dbReference>
<keyword evidence="4" id="KW-0963">Cytoplasm</keyword>
<dbReference type="GO" id="GO:0032153">
    <property type="term" value="C:cell division site"/>
    <property type="evidence" value="ECO:0007669"/>
    <property type="project" value="UniProtKB-UniRule"/>
</dbReference>
<keyword evidence="7" id="KW-0812">Transmembrane</keyword>
<feature type="domain" description="Tubulin/FtsZ 2-layer sandwich" evidence="9">
    <location>
        <begin position="256"/>
        <end position="373"/>
    </location>
</feature>
<proteinExistence type="inferred from homology"/>
<evidence type="ECO:0000259" key="9">
    <source>
        <dbReference type="SMART" id="SM00865"/>
    </source>
</evidence>
<dbReference type="Gene3D" id="3.40.50.1440">
    <property type="entry name" value="Tubulin/FtsZ, GTPase domain"/>
    <property type="match status" value="1"/>
</dbReference>
<dbReference type="InterPro" id="IPR024757">
    <property type="entry name" value="FtsZ_C"/>
</dbReference>
<evidence type="ECO:0000256" key="3">
    <source>
        <dbReference type="ARBA" id="ARBA00023134"/>
    </source>
</evidence>
<feature type="coiled-coil region" evidence="5">
    <location>
        <begin position="408"/>
        <end position="435"/>
    </location>
</feature>
<evidence type="ECO:0000259" key="8">
    <source>
        <dbReference type="SMART" id="SM00864"/>
    </source>
</evidence>
<dbReference type="CDD" id="cd02201">
    <property type="entry name" value="FtsZ_type1"/>
    <property type="match status" value="1"/>
</dbReference>
<evidence type="ECO:0000256" key="4">
    <source>
        <dbReference type="HAMAP-Rule" id="MF_00909"/>
    </source>
</evidence>
<dbReference type="SUPFAM" id="SSF52490">
    <property type="entry name" value="Tubulin nucleotide-binding domain-like"/>
    <property type="match status" value="1"/>
</dbReference>
<feature type="binding site" evidence="4">
    <location>
        <begin position="157"/>
        <end position="159"/>
    </location>
    <ligand>
        <name>GTP</name>
        <dbReference type="ChEBI" id="CHEBI:37565"/>
    </ligand>
</feature>
<dbReference type="InterPro" id="IPR036525">
    <property type="entry name" value="Tubulin/FtsZ_GTPase_sf"/>
</dbReference>
<dbReference type="HAMAP" id="MF_00909">
    <property type="entry name" value="FtsZ"/>
    <property type="match status" value="1"/>
</dbReference>
<dbReference type="Proteomes" id="UP000231139">
    <property type="component" value="Unassembled WGS sequence"/>
</dbReference>
<comment type="similarity">
    <text evidence="1 4">Belongs to the FtsZ family.</text>
</comment>
<keyword evidence="2 4" id="KW-0547">Nucleotide-binding</keyword>
<keyword evidence="7" id="KW-0472">Membrane</keyword>
<comment type="subcellular location">
    <subcellularLocation>
        <location evidence="4">Cytoplasm</location>
    </subcellularLocation>
    <text evidence="4">Assembles at midcell at the inner surface of the cytoplasmic membrane.</text>
</comment>
<dbReference type="Pfam" id="PF00091">
    <property type="entry name" value="Tubulin"/>
    <property type="match status" value="1"/>
</dbReference>
<dbReference type="GO" id="GO:0003924">
    <property type="term" value="F:GTPase activity"/>
    <property type="evidence" value="ECO:0007669"/>
    <property type="project" value="UniProtKB-UniRule"/>
</dbReference>
<evidence type="ECO:0000256" key="2">
    <source>
        <dbReference type="ARBA" id="ARBA00022741"/>
    </source>
</evidence>
<accession>A0A2H0MZ19</accession>
<dbReference type="SMART" id="SM00864">
    <property type="entry name" value="Tubulin"/>
    <property type="match status" value="1"/>
</dbReference>
<name>A0A2H0MZ19_9BACT</name>
<dbReference type="InterPro" id="IPR008280">
    <property type="entry name" value="Tub_FtsZ_C"/>
</dbReference>
<evidence type="ECO:0000256" key="5">
    <source>
        <dbReference type="SAM" id="Coils"/>
    </source>
</evidence>
<dbReference type="SUPFAM" id="SSF55307">
    <property type="entry name" value="Tubulin C-terminal domain-like"/>
    <property type="match status" value="1"/>
</dbReference>
<protein>
    <recommendedName>
        <fullName evidence="4">Cell division protein FtsZ</fullName>
    </recommendedName>
</protein>
<dbReference type="GO" id="GO:0005525">
    <property type="term" value="F:GTP binding"/>
    <property type="evidence" value="ECO:0007669"/>
    <property type="project" value="UniProtKB-UniRule"/>
</dbReference>
<dbReference type="PANTHER" id="PTHR30314:SF3">
    <property type="entry name" value="MITOCHONDRIAL DIVISION PROTEIN FSZA"/>
    <property type="match status" value="1"/>
</dbReference>
<feature type="region of interest" description="Disordered" evidence="6">
    <location>
        <begin position="1"/>
        <end position="32"/>
    </location>
</feature>
<keyword evidence="3 4" id="KW-0342">GTP-binding</keyword>
<keyword evidence="4" id="KW-0717">Septation</keyword>
<keyword evidence="5" id="KW-0175">Coiled coil</keyword>
<dbReference type="GO" id="GO:0005737">
    <property type="term" value="C:cytoplasm"/>
    <property type="evidence" value="ECO:0007669"/>
    <property type="project" value="UniProtKB-SubCell"/>
</dbReference>
<evidence type="ECO:0000256" key="6">
    <source>
        <dbReference type="SAM" id="MobiDB-lite"/>
    </source>
</evidence>
<feature type="binding site" evidence="4">
    <location>
        <position position="236"/>
    </location>
    <ligand>
        <name>GTP</name>
        <dbReference type="ChEBI" id="CHEBI:37565"/>
    </ligand>
</feature>
<dbReference type="GO" id="GO:0000917">
    <property type="term" value="P:division septum assembly"/>
    <property type="evidence" value="ECO:0007669"/>
    <property type="project" value="UniProtKB-KW"/>
</dbReference>
<dbReference type="GO" id="GO:0043093">
    <property type="term" value="P:FtsZ-dependent cytokinesis"/>
    <property type="evidence" value="ECO:0007669"/>
    <property type="project" value="UniProtKB-UniRule"/>
</dbReference>
<comment type="caution">
    <text evidence="10">The sequence shown here is derived from an EMBL/GenBank/DDBJ whole genome shotgun (WGS) entry which is preliminary data.</text>
</comment>
<keyword evidence="7" id="KW-1133">Transmembrane helix</keyword>
<feature type="domain" description="Tubulin/FtsZ GTPase" evidence="8">
    <location>
        <begin position="56"/>
        <end position="254"/>
    </location>
</feature>
<dbReference type="AlphaFoldDB" id="A0A2H0MZ19"/>
<dbReference type="InterPro" id="IPR045061">
    <property type="entry name" value="FtsZ/CetZ"/>
</dbReference>
<dbReference type="InterPro" id="IPR000158">
    <property type="entry name" value="Cell_div_FtsZ"/>
</dbReference>
<feature type="binding site" evidence="4">
    <location>
        <begin position="64"/>
        <end position="68"/>
    </location>
    <ligand>
        <name>GTP</name>
        <dbReference type="ChEBI" id="CHEBI:37565"/>
    </ligand>
</feature>
<keyword evidence="4" id="KW-0131">Cell cycle</keyword>
<gene>
    <name evidence="4" type="primary">ftsZ</name>
    <name evidence="10" type="ORF">COV62_02775</name>
</gene>
<evidence type="ECO:0000256" key="7">
    <source>
        <dbReference type="SAM" id="Phobius"/>
    </source>
</evidence>
<dbReference type="EMBL" id="PCWK01000064">
    <property type="protein sequence ID" value="PIR01907.1"/>
    <property type="molecule type" value="Genomic_DNA"/>
</dbReference>
<comment type="function">
    <text evidence="4">Essential cell division protein that forms a contractile ring structure (Z ring) at the future cell division site. The regulation of the ring assembly controls the timing and the location of cell division. One of the functions of the FtsZ ring is to recruit other cell division proteins to the septum to produce a new cell wall between the dividing cells. Binds GTP and shows GTPase activity.</text>
</comment>
<keyword evidence="4" id="KW-0132">Cell division</keyword>
<comment type="subunit">
    <text evidence="4">Homodimer. Polymerizes to form a dynamic ring structure in a strictly GTP-dependent manner. Interacts directly with several other division proteins.</text>
</comment>